<comment type="cofactor">
    <cofactor evidence="10">
        <name>Mg(2+)</name>
        <dbReference type="ChEBI" id="CHEBI:18420"/>
    </cofactor>
</comment>
<dbReference type="Gene3D" id="3.20.20.70">
    <property type="entry name" value="Aldolase class I"/>
    <property type="match status" value="1"/>
</dbReference>
<dbReference type="Pfam" id="PF08502">
    <property type="entry name" value="LeuA_dimer"/>
    <property type="match status" value="1"/>
</dbReference>
<dbReference type="Pfam" id="PF00682">
    <property type="entry name" value="HMGL-like"/>
    <property type="match status" value="1"/>
</dbReference>
<name>A0A9D5Q5Y8_9BACT</name>
<dbReference type="SUPFAM" id="SSF110921">
    <property type="entry name" value="2-isopropylmalate synthase LeuA, allosteric (dimerisation) domain"/>
    <property type="match status" value="1"/>
</dbReference>
<dbReference type="PROSITE" id="PS50096">
    <property type="entry name" value="IQ"/>
    <property type="match status" value="1"/>
</dbReference>
<dbReference type="Pfam" id="PF22615">
    <property type="entry name" value="IPMS_D2"/>
    <property type="match status" value="1"/>
</dbReference>
<dbReference type="InterPro" id="IPR013709">
    <property type="entry name" value="2-isopropylmalate_synth_dimer"/>
</dbReference>
<reference evidence="12" key="1">
    <citation type="submission" date="2019-11" db="EMBL/GenBank/DDBJ databases">
        <title>Microbial mats filling the niche in hypersaline microbial mats.</title>
        <authorList>
            <person name="Wong H.L."/>
            <person name="Macleod F.I."/>
            <person name="White R.A. III"/>
            <person name="Burns B.P."/>
        </authorList>
    </citation>
    <scope>NUCLEOTIDE SEQUENCE</scope>
    <source>
        <strain evidence="12">Rbin_158</strain>
    </source>
</reference>
<dbReference type="NCBIfam" id="NF002991">
    <property type="entry name" value="PRK03739.1"/>
    <property type="match status" value="1"/>
</dbReference>
<dbReference type="InterPro" id="IPR036230">
    <property type="entry name" value="LeuA_allosteric_dom_sf"/>
</dbReference>
<keyword evidence="10" id="KW-0963">Cytoplasm</keyword>
<dbReference type="EMBL" id="WJJP01000309">
    <property type="protein sequence ID" value="MBD3324853.1"/>
    <property type="molecule type" value="Genomic_DNA"/>
</dbReference>
<dbReference type="Proteomes" id="UP000649604">
    <property type="component" value="Unassembled WGS sequence"/>
</dbReference>
<dbReference type="GO" id="GO:0003852">
    <property type="term" value="F:2-isopropylmalate synthase activity"/>
    <property type="evidence" value="ECO:0007669"/>
    <property type="project" value="UniProtKB-UniRule"/>
</dbReference>
<dbReference type="GO" id="GO:0009098">
    <property type="term" value="P:L-leucine biosynthetic process"/>
    <property type="evidence" value="ECO:0007669"/>
    <property type="project" value="UniProtKB-UniRule"/>
</dbReference>
<evidence type="ECO:0000256" key="8">
    <source>
        <dbReference type="ARBA" id="ARBA00022723"/>
    </source>
</evidence>
<dbReference type="SUPFAM" id="SSF89000">
    <property type="entry name" value="post-HMGL domain-like"/>
    <property type="match status" value="1"/>
</dbReference>
<feature type="binding site" evidence="10">
    <location>
        <position position="244"/>
    </location>
    <ligand>
        <name>Mg(2+)</name>
        <dbReference type="ChEBI" id="CHEBI:18420"/>
    </ligand>
</feature>
<dbReference type="GO" id="GO:0003985">
    <property type="term" value="F:acetyl-CoA C-acetyltransferase activity"/>
    <property type="evidence" value="ECO:0007669"/>
    <property type="project" value="UniProtKB-UniRule"/>
</dbReference>
<feature type="domain" description="Pyruvate carboxyltransferase" evidence="11">
    <location>
        <begin position="31"/>
        <end position="305"/>
    </location>
</feature>
<dbReference type="InterPro" id="IPR002034">
    <property type="entry name" value="AIPM/Hcit_synth_CS"/>
</dbReference>
<dbReference type="InterPro" id="IPR005668">
    <property type="entry name" value="IPM_Synthase"/>
</dbReference>
<keyword evidence="6 10" id="KW-0028">Amino-acid biosynthesis</keyword>
<dbReference type="GO" id="GO:0005737">
    <property type="term" value="C:cytoplasm"/>
    <property type="evidence" value="ECO:0007669"/>
    <property type="project" value="UniProtKB-SubCell"/>
</dbReference>
<dbReference type="InterPro" id="IPR039371">
    <property type="entry name" value="LeuA_N_DRE-TIM"/>
</dbReference>
<evidence type="ECO:0000256" key="9">
    <source>
        <dbReference type="ARBA" id="ARBA00023304"/>
    </source>
</evidence>
<sequence length="558" mass="62639">MKRMNFEKYQPYPVIDLPDRQWPSKTITRAPIWCSVDLRDGNQALRIPMNLDEKLRLFDLLVDVGFKEIEIGFPSASQVEYDFTRILIEENRIPEDVTVQVLTQARGHLIRKTYEALEGVHKAIVHFYNSTSTLQRDVVFRMNKAEIKAIAVEGAKLIKALKEEVGNPGIRFEYSPESFTGTELDYALDVCHGVMEVFEPTPDNRLILNLPATVEMSTPNVHADQIEWFCRHLNNRDSAIISLHTHNDRGTAVAAAELAVMAGADRVEGTLFGNGERTGNMDIVTMALNIFSQGVDPKLDLTNINRVRDVYQACTRMNVHERHPYVGELVYTAFSGSHQDAINKGMKAQESRDSGIWDVPYLAIDPQDVGRTYQSIIRINSQSGKGGVAYIMEREFGFKLPKSMHPEFGRLIQHLTDQSGDELPPQEIWKCFDQEYLQRSHPYQLRECHIHMDATDNDAEGTLVNAVVGLNGDEIAFEAKGNGPIDAFVKGLNHHANLQFTLQSYSEHDIDHRSDSRAVAYISIKKQSGRSGFGVGIDSNISVASIKAILSALNRLAA</sequence>
<evidence type="ECO:0000256" key="7">
    <source>
        <dbReference type="ARBA" id="ARBA00022679"/>
    </source>
</evidence>
<comment type="similarity">
    <text evidence="3 10">Belongs to the alpha-IPM synthase/homocitrate synthase family. LeuA type 2 subfamily.</text>
</comment>
<keyword evidence="7 10" id="KW-0808">Transferase</keyword>
<gene>
    <name evidence="10 12" type="primary">leuA</name>
    <name evidence="12" type="ORF">GF339_09730</name>
</gene>
<proteinExistence type="inferred from homology"/>
<keyword evidence="8 10" id="KW-0479">Metal-binding</keyword>
<dbReference type="PROSITE" id="PS00815">
    <property type="entry name" value="AIPM_HOMOCIT_SYNTH_1"/>
    <property type="match status" value="1"/>
</dbReference>
<comment type="subunit">
    <text evidence="10">Homodimer.</text>
</comment>
<dbReference type="InterPro" id="IPR013785">
    <property type="entry name" value="Aldolase_TIM"/>
</dbReference>
<evidence type="ECO:0000256" key="2">
    <source>
        <dbReference type="ARBA" id="ARBA00004689"/>
    </source>
</evidence>
<dbReference type="PROSITE" id="PS00816">
    <property type="entry name" value="AIPM_HOMOCIT_SYNTH_2"/>
    <property type="match status" value="1"/>
</dbReference>
<dbReference type="GO" id="GO:0000287">
    <property type="term" value="F:magnesium ion binding"/>
    <property type="evidence" value="ECO:0007669"/>
    <property type="project" value="UniProtKB-UniRule"/>
</dbReference>
<keyword evidence="9 10" id="KW-0100">Branched-chain amino acid biosynthesis</keyword>
<feature type="binding site" evidence="10">
    <location>
        <position position="246"/>
    </location>
    <ligand>
        <name>Mg(2+)</name>
        <dbReference type="ChEBI" id="CHEBI:18420"/>
    </ligand>
</feature>
<feature type="binding site" evidence="10">
    <location>
        <position position="280"/>
    </location>
    <ligand>
        <name>Mg(2+)</name>
        <dbReference type="ChEBI" id="CHEBI:18420"/>
    </ligand>
</feature>
<evidence type="ECO:0000256" key="10">
    <source>
        <dbReference type="HAMAP-Rule" id="MF_00572"/>
    </source>
</evidence>
<keyword evidence="12" id="KW-0012">Acyltransferase</keyword>
<dbReference type="PANTHER" id="PTHR46911">
    <property type="match status" value="1"/>
</dbReference>
<dbReference type="SUPFAM" id="SSF51569">
    <property type="entry name" value="Aldolase"/>
    <property type="match status" value="1"/>
</dbReference>
<dbReference type="HAMAP" id="MF_00572">
    <property type="entry name" value="LeuA_type2"/>
    <property type="match status" value="1"/>
</dbReference>
<protein>
    <recommendedName>
        <fullName evidence="4 10">2-isopropylmalate synthase</fullName>
        <ecNumber evidence="4 10">2.3.3.13</ecNumber>
    </recommendedName>
    <alternativeName>
        <fullName evidence="10">Alpha-IPM synthase</fullName>
    </alternativeName>
    <alternativeName>
        <fullName evidence="10">Alpha-isopropylmalate synthase</fullName>
    </alternativeName>
</protein>
<evidence type="ECO:0000256" key="3">
    <source>
        <dbReference type="ARBA" id="ARBA00009767"/>
    </source>
</evidence>
<dbReference type="Gene3D" id="3.30.160.270">
    <property type="match status" value="1"/>
</dbReference>
<evidence type="ECO:0000259" key="11">
    <source>
        <dbReference type="PROSITE" id="PS50991"/>
    </source>
</evidence>
<dbReference type="InterPro" id="IPR054692">
    <property type="entry name" value="LeuA-like_post-cat"/>
</dbReference>
<evidence type="ECO:0000256" key="4">
    <source>
        <dbReference type="ARBA" id="ARBA00012973"/>
    </source>
</evidence>
<dbReference type="EC" id="2.3.3.13" evidence="4 10"/>
<dbReference type="NCBIfam" id="TIGR00970">
    <property type="entry name" value="leuA_yeast"/>
    <property type="match status" value="1"/>
</dbReference>
<keyword evidence="5 10" id="KW-0432">Leucine biosynthesis</keyword>
<keyword evidence="10" id="KW-0460">Magnesium</keyword>
<comment type="caution">
    <text evidence="12">The sequence shown here is derived from an EMBL/GenBank/DDBJ whole genome shotgun (WGS) entry which is preliminary data.</text>
</comment>
<comment type="pathway">
    <text evidence="2 10">Amino-acid biosynthesis; L-leucine biosynthesis; L-leucine from 3-methyl-2-oxobutanoate: step 1/4.</text>
</comment>
<feature type="region of interest" description="Regulatory domain" evidence="10">
    <location>
        <begin position="439"/>
        <end position="558"/>
    </location>
</feature>
<evidence type="ECO:0000256" key="6">
    <source>
        <dbReference type="ARBA" id="ARBA00022605"/>
    </source>
</evidence>
<dbReference type="SMART" id="SM00917">
    <property type="entry name" value="LeuA_dimer"/>
    <property type="match status" value="1"/>
</dbReference>
<evidence type="ECO:0000313" key="13">
    <source>
        <dbReference type="Proteomes" id="UP000649604"/>
    </source>
</evidence>
<evidence type="ECO:0000256" key="1">
    <source>
        <dbReference type="ARBA" id="ARBA00000064"/>
    </source>
</evidence>
<evidence type="ECO:0000313" key="12">
    <source>
        <dbReference type="EMBL" id="MBD3324853.1"/>
    </source>
</evidence>
<comment type="catalytic activity">
    <reaction evidence="1 10">
        <text>3-methyl-2-oxobutanoate + acetyl-CoA + H2O = (2S)-2-isopropylmalate + CoA + H(+)</text>
        <dbReference type="Rhea" id="RHEA:21524"/>
        <dbReference type="ChEBI" id="CHEBI:1178"/>
        <dbReference type="ChEBI" id="CHEBI:11851"/>
        <dbReference type="ChEBI" id="CHEBI:15377"/>
        <dbReference type="ChEBI" id="CHEBI:15378"/>
        <dbReference type="ChEBI" id="CHEBI:57287"/>
        <dbReference type="ChEBI" id="CHEBI:57288"/>
        <dbReference type="EC" id="2.3.3.13"/>
    </reaction>
</comment>
<dbReference type="PROSITE" id="PS50991">
    <property type="entry name" value="PYR_CT"/>
    <property type="match status" value="1"/>
</dbReference>
<evidence type="ECO:0000256" key="5">
    <source>
        <dbReference type="ARBA" id="ARBA00022430"/>
    </source>
</evidence>
<dbReference type="AlphaFoldDB" id="A0A9D5Q5Y8"/>
<dbReference type="PANTHER" id="PTHR46911:SF1">
    <property type="entry name" value="2-ISOPROPYLMALATE SYNTHASE"/>
    <property type="match status" value="1"/>
</dbReference>
<dbReference type="InterPro" id="IPR000891">
    <property type="entry name" value="PYR_CT"/>
</dbReference>
<feature type="binding site" evidence="10">
    <location>
        <position position="40"/>
    </location>
    <ligand>
        <name>Mg(2+)</name>
        <dbReference type="ChEBI" id="CHEBI:18420"/>
    </ligand>
</feature>
<dbReference type="CDD" id="cd07942">
    <property type="entry name" value="DRE_TIM_LeuA"/>
    <property type="match status" value="1"/>
</dbReference>
<comment type="function">
    <text evidence="10">Catalyzes the condensation of the acetyl group of acetyl-CoA with 3-methyl-2-oxobutanoate (2-ketoisovalerate) to form 3-carboxy-3-hydroxy-4-methylpentanoate (2-isopropylmalate).</text>
</comment>
<accession>A0A9D5Q5Y8</accession>
<comment type="subcellular location">
    <subcellularLocation>
        <location evidence="10">Cytoplasm</location>
    </subcellularLocation>
</comment>
<organism evidence="12 13">
    <name type="scientific">candidate division KSB3 bacterium</name>
    <dbReference type="NCBI Taxonomy" id="2044937"/>
    <lineage>
        <taxon>Bacteria</taxon>
        <taxon>candidate division KSB3</taxon>
    </lineage>
</organism>